<sequence length="114" mass="12525">MRARIEEIVFDCHDPARLVRFWAALLDAEPVDRSSDWSYIDVPGFIRIAFQGVPEKKTVKNRLHLDANAGDVAAATAEAEALGARRVGGVVTDEYGAFQVLEDPEGNEFCFVSG</sequence>
<accession>A0A6G4XPN4</accession>
<name>A0A6G4XPN4_9ACTN</name>
<dbReference type="PANTHER" id="PTHR35908:SF1">
    <property type="entry name" value="CONSERVED PROTEIN"/>
    <property type="match status" value="1"/>
</dbReference>
<evidence type="ECO:0000313" key="2">
    <source>
        <dbReference type="EMBL" id="NGO78571.1"/>
    </source>
</evidence>
<dbReference type="InterPro" id="IPR037523">
    <property type="entry name" value="VOC_core"/>
</dbReference>
<proteinExistence type="predicted"/>
<dbReference type="SUPFAM" id="SSF54593">
    <property type="entry name" value="Glyoxalase/Bleomycin resistance protein/Dihydroxybiphenyl dioxygenase"/>
    <property type="match status" value="1"/>
</dbReference>
<keyword evidence="3" id="KW-1185">Reference proteome</keyword>
<dbReference type="PROSITE" id="PS51819">
    <property type="entry name" value="VOC"/>
    <property type="match status" value="1"/>
</dbReference>
<gene>
    <name evidence="2" type="ORF">G6045_23370</name>
</gene>
<evidence type="ECO:0000259" key="1">
    <source>
        <dbReference type="PROSITE" id="PS51819"/>
    </source>
</evidence>
<comment type="caution">
    <text evidence="2">The sequence shown here is derived from an EMBL/GenBank/DDBJ whole genome shotgun (WGS) entry which is preliminary data.</text>
</comment>
<dbReference type="Gene3D" id="3.10.180.10">
    <property type="entry name" value="2,3-Dihydroxybiphenyl 1,2-Dioxygenase, domain 1"/>
    <property type="match status" value="1"/>
</dbReference>
<dbReference type="InterPro" id="IPR029068">
    <property type="entry name" value="Glyas_Bleomycin-R_OHBP_Dase"/>
</dbReference>
<feature type="domain" description="VOC" evidence="1">
    <location>
        <begin position="4"/>
        <end position="114"/>
    </location>
</feature>
<evidence type="ECO:0000313" key="3">
    <source>
        <dbReference type="Proteomes" id="UP000481109"/>
    </source>
</evidence>
<dbReference type="PANTHER" id="PTHR35908">
    <property type="entry name" value="HYPOTHETICAL FUSION PROTEIN"/>
    <property type="match status" value="1"/>
</dbReference>
<dbReference type="AlphaFoldDB" id="A0A6G4XPN4"/>
<dbReference type="CDD" id="cd06587">
    <property type="entry name" value="VOC"/>
    <property type="match status" value="1"/>
</dbReference>
<dbReference type="RefSeq" id="WP_165334023.1">
    <property type="nucleotide sequence ID" value="NZ_JAAKZW010000108.1"/>
</dbReference>
<organism evidence="2 3">
    <name type="scientific">Streptomyces mesophilus</name>
    <dbReference type="NCBI Taxonomy" id="1775132"/>
    <lineage>
        <taxon>Bacteria</taxon>
        <taxon>Bacillati</taxon>
        <taxon>Actinomycetota</taxon>
        <taxon>Actinomycetes</taxon>
        <taxon>Kitasatosporales</taxon>
        <taxon>Streptomycetaceae</taxon>
        <taxon>Streptomyces</taxon>
    </lineage>
</organism>
<dbReference type="Pfam" id="PF18029">
    <property type="entry name" value="Glyoxalase_6"/>
    <property type="match status" value="1"/>
</dbReference>
<dbReference type="Proteomes" id="UP000481109">
    <property type="component" value="Unassembled WGS sequence"/>
</dbReference>
<reference evidence="2 3" key="1">
    <citation type="submission" date="2020-02" db="EMBL/GenBank/DDBJ databases">
        <title>Whole-genome analyses of novel actinobacteria.</title>
        <authorList>
            <person name="Sahin N."/>
            <person name="Tokatli A."/>
        </authorList>
    </citation>
    <scope>NUCLEOTIDE SEQUENCE [LARGE SCALE GENOMIC DNA]</scope>
    <source>
        <strain evidence="2 3">YC504</strain>
    </source>
</reference>
<dbReference type="InterPro" id="IPR041581">
    <property type="entry name" value="Glyoxalase_6"/>
</dbReference>
<protein>
    <submittedName>
        <fullName evidence="2">VOC family protein</fullName>
    </submittedName>
</protein>
<dbReference type="EMBL" id="JAAKZW010000108">
    <property type="protein sequence ID" value="NGO78571.1"/>
    <property type="molecule type" value="Genomic_DNA"/>
</dbReference>